<evidence type="ECO:0000256" key="6">
    <source>
        <dbReference type="SAM" id="Phobius"/>
    </source>
</evidence>
<feature type="domain" description="EamA" evidence="7">
    <location>
        <begin position="127"/>
        <end position="259"/>
    </location>
</feature>
<dbReference type="AlphaFoldDB" id="A0A2Z3JM75"/>
<evidence type="ECO:0000259" key="7">
    <source>
        <dbReference type="Pfam" id="PF00892"/>
    </source>
</evidence>
<evidence type="ECO:0000256" key="4">
    <source>
        <dbReference type="ARBA" id="ARBA00022989"/>
    </source>
</evidence>
<keyword evidence="4 6" id="KW-1133">Transmembrane helix</keyword>
<feature type="transmembrane region" description="Helical" evidence="6">
    <location>
        <begin position="51"/>
        <end position="71"/>
    </location>
</feature>
<evidence type="ECO:0000256" key="1">
    <source>
        <dbReference type="ARBA" id="ARBA00004651"/>
    </source>
</evidence>
<accession>A0A2Z3JM75</accession>
<protein>
    <submittedName>
        <fullName evidence="8">EamA family transporter</fullName>
    </submittedName>
</protein>
<keyword evidence="3 6" id="KW-0812">Transmembrane</keyword>
<name>A0A2Z3JM75_9DEIO</name>
<evidence type="ECO:0000256" key="2">
    <source>
        <dbReference type="ARBA" id="ARBA00022475"/>
    </source>
</evidence>
<comment type="subcellular location">
    <subcellularLocation>
        <location evidence="1">Cell membrane</location>
        <topology evidence="1">Multi-pass membrane protein</topology>
    </subcellularLocation>
</comment>
<dbReference type="EMBL" id="CP029494">
    <property type="protein sequence ID" value="AWN24611.1"/>
    <property type="molecule type" value="Genomic_DNA"/>
</dbReference>
<feature type="transmembrane region" description="Helical" evidence="6">
    <location>
        <begin position="158"/>
        <end position="180"/>
    </location>
</feature>
<dbReference type="Gene3D" id="1.10.3730.20">
    <property type="match status" value="1"/>
</dbReference>
<dbReference type="SUPFAM" id="SSF103481">
    <property type="entry name" value="Multidrug resistance efflux transporter EmrE"/>
    <property type="match status" value="1"/>
</dbReference>
<dbReference type="Proteomes" id="UP000245368">
    <property type="component" value="Chromosome"/>
</dbReference>
<keyword evidence="9" id="KW-1185">Reference proteome</keyword>
<keyword evidence="2" id="KW-1003">Cell membrane</keyword>
<evidence type="ECO:0000313" key="8">
    <source>
        <dbReference type="EMBL" id="AWN24611.1"/>
    </source>
</evidence>
<feature type="transmembrane region" description="Helical" evidence="6">
    <location>
        <begin position="77"/>
        <end position="95"/>
    </location>
</feature>
<evidence type="ECO:0000313" key="9">
    <source>
        <dbReference type="Proteomes" id="UP000245368"/>
    </source>
</evidence>
<evidence type="ECO:0000256" key="5">
    <source>
        <dbReference type="ARBA" id="ARBA00023136"/>
    </source>
</evidence>
<feature type="transmembrane region" description="Helical" evidence="6">
    <location>
        <begin position="20"/>
        <end position="39"/>
    </location>
</feature>
<sequence length="273" mass="28222">MTSIQGGAAIAKGLFPALGPAGVTALRVGLSAALLLLIFRPPLLSLTLRQWRAAAIYGAVLGLMNLTFYLSIHYLPLGLAVTLEFLGPLAVAVGSSQRRGDLVWVALAGLGIFLITPLGGGVPVAPLGVALALGAAALWAAYIVIGSRLPRHFSGTQGVSVGMLCATVTVLPCALLLGFAPGQLSPALLLSGLLVATLSSALPYSLEMVALRQLPKQLFSIMMSLEPAVAAVLGWLVLREVLSISQWLAIVCVIAASVGATWSSKRREADLQV</sequence>
<feature type="transmembrane region" description="Helical" evidence="6">
    <location>
        <begin position="244"/>
        <end position="262"/>
    </location>
</feature>
<evidence type="ECO:0000256" key="3">
    <source>
        <dbReference type="ARBA" id="ARBA00022692"/>
    </source>
</evidence>
<dbReference type="InterPro" id="IPR037185">
    <property type="entry name" value="EmrE-like"/>
</dbReference>
<feature type="transmembrane region" description="Helical" evidence="6">
    <location>
        <begin position="218"/>
        <end position="238"/>
    </location>
</feature>
<feature type="transmembrane region" description="Helical" evidence="6">
    <location>
        <begin position="186"/>
        <end position="206"/>
    </location>
</feature>
<organism evidence="8 9">
    <name type="scientific">Deinococcus irradiatisoli</name>
    <dbReference type="NCBI Taxonomy" id="2202254"/>
    <lineage>
        <taxon>Bacteria</taxon>
        <taxon>Thermotogati</taxon>
        <taxon>Deinococcota</taxon>
        <taxon>Deinococci</taxon>
        <taxon>Deinococcales</taxon>
        <taxon>Deinococcaceae</taxon>
        <taxon>Deinococcus</taxon>
    </lineage>
</organism>
<dbReference type="OrthoDB" id="9815120at2"/>
<dbReference type="Pfam" id="PF00892">
    <property type="entry name" value="EamA"/>
    <property type="match status" value="1"/>
</dbReference>
<proteinExistence type="predicted"/>
<dbReference type="KEGG" id="dez:DKM44_10110"/>
<feature type="transmembrane region" description="Helical" evidence="6">
    <location>
        <begin position="125"/>
        <end position="146"/>
    </location>
</feature>
<reference evidence="8 9" key="1">
    <citation type="submission" date="2018-05" db="EMBL/GenBank/DDBJ databases">
        <title>Complete Genome Sequence of Deinococcus sp. strain 17bor-2.</title>
        <authorList>
            <person name="Srinivasan S."/>
        </authorList>
    </citation>
    <scope>NUCLEOTIDE SEQUENCE [LARGE SCALE GENOMIC DNA]</scope>
    <source>
        <strain evidence="8 9">17bor-2</strain>
    </source>
</reference>
<dbReference type="InterPro" id="IPR000620">
    <property type="entry name" value="EamA_dom"/>
</dbReference>
<feature type="transmembrane region" description="Helical" evidence="6">
    <location>
        <begin position="102"/>
        <end position="119"/>
    </location>
</feature>
<dbReference type="PANTHER" id="PTHR42920">
    <property type="entry name" value="OS03G0707200 PROTEIN-RELATED"/>
    <property type="match status" value="1"/>
</dbReference>
<dbReference type="InterPro" id="IPR051258">
    <property type="entry name" value="Diverse_Substrate_Transporter"/>
</dbReference>
<gene>
    <name evidence="8" type="ORF">DKM44_10110</name>
</gene>
<dbReference type="GO" id="GO:0005886">
    <property type="term" value="C:plasma membrane"/>
    <property type="evidence" value="ECO:0007669"/>
    <property type="project" value="UniProtKB-SubCell"/>
</dbReference>
<dbReference type="PANTHER" id="PTHR42920:SF24">
    <property type="entry name" value="AROMATIC AMINO ACID EXPORTER YDDG"/>
    <property type="match status" value="1"/>
</dbReference>
<keyword evidence="5 6" id="KW-0472">Membrane</keyword>